<organism evidence="1 2">
    <name type="scientific">Adiantum capillus-veneris</name>
    <name type="common">Maidenhair fern</name>
    <dbReference type="NCBI Taxonomy" id="13818"/>
    <lineage>
        <taxon>Eukaryota</taxon>
        <taxon>Viridiplantae</taxon>
        <taxon>Streptophyta</taxon>
        <taxon>Embryophyta</taxon>
        <taxon>Tracheophyta</taxon>
        <taxon>Polypodiopsida</taxon>
        <taxon>Polypodiidae</taxon>
        <taxon>Polypodiales</taxon>
        <taxon>Pteridineae</taxon>
        <taxon>Pteridaceae</taxon>
        <taxon>Vittarioideae</taxon>
        <taxon>Adiantum</taxon>
    </lineage>
</organism>
<dbReference type="EMBL" id="JABFUD020000006">
    <property type="protein sequence ID" value="KAI5078555.1"/>
    <property type="molecule type" value="Genomic_DNA"/>
</dbReference>
<dbReference type="Proteomes" id="UP000886520">
    <property type="component" value="Chromosome 6"/>
</dbReference>
<protein>
    <recommendedName>
        <fullName evidence="3">Chlorophyll a-b binding protein, chloroplastic</fullName>
    </recommendedName>
</protein>
<dbReference type="OrthoDB" id="423598at2759"/>
<evidence type="ECO:0000313" key="2">
    <source>
        <dbReference type="Proteomes" id="UP000886520"/>
    </source>
</evidence>
<evidence type="ECO:0000313" key="1">
    <source>
        <dbReference type="EMBL" id="KAI5078555.1"/>
    </source>
</evidence>
<proteinExistence type="predicted"/>
<dbReference type="Gene3D" id="1.10.3460.10">
    <property type="entry name" value="Chlorophyll a/b binding protein domain"/>
    <property type="match status" value="1"/>
</dbReference>
<sequence>MCACRNGCHAGDIGCFLPLFVSMQVVFLGESLSSSPVRAFKVEAKIGEWLPSMASPAYLDGNLVGDNGFDPLGLAEDPANLK</sequence>
<dbReference type="SUPFAM" id="SSF103511">
    <property type="entry name" value="Chlorophyll a-b binding protein"/>
    <property type="match status" value="1"/>
</dbReference>
<name>A0A9D4V2G1_ADICA</name>
<dbReference type="AlphaFoldDB" id="A0A9D4V2G1"/>
<keyword evidence="2" id="KW-1185">Reference proteome</keyword>
<dbReference type="GO" id="GO:0009507">
    <property type="term" value="C:chloroplast"/>
    <property type="evidence" value="ECO:0007669"/>
    <property type="project" value="UniProtKB-SubCell"/>
</dbReference>
<reference evidence="1" key="1">
    <citation type="submission" date="2021-01" db="EMBL/GenBank/DDBJ databases">
        <title>Adiantum capillus-veneris genome.</title>
        <authorList>
            <person name="Fang Y."/>
            <person name="Liao Q."/>
        </authorList>
    </citation>
    <scope>NUCLEOTIDE SEQUENCE</scope>
    <source>
        <strain evidence="1">H3</strain>
        <tissue evidence="1">Leaf</tissue>
    </source>
</reference>
<comment type="caution">
    <text evidence="1">The sequence shown here is derived from an EMBL/GenBank/DDBJ whole genome shotgun (WGS) entry which is preliminary data.</text>
</comment>
<accession>A0A9D4V2G1</accession>
<evidence type="ECO:0008006" key="3">
    <source>
        <dbReference type="Google" id="ProtNLM"/>
    </source>
</evidence>
<gene>
    <name evidence="1" type="ORF">GOP47_0006226</name>
</gene>